<dbReference type="PROSITE" id="PS50206">
    <property type="entry name" value="RHODANESE_3"/>
    <property type="match status" value="1"/>
</dbReference>
<dbReference type="VEuPathDB" id="FungiDB:TAPDE_003770"/>
<dbReference type="EMBL" id="CAHR02000155">
    <property type="protein sequence ID" value="CCG83531.1"/>
    <property type="molecule type" value="Genomic_DNA"/>
</dbReference>
<feature type="domain" description="Rhodanese" evidence="2">
    <location>
        <begin position="41"/>
        <end position="138"/>
    </location>
</feature>
<feature type="region of interest" description="Disordered" evidence="1">
    <location>
        <begin position="1"/>
        <end position="25"/>
    </location>
</feature>
<dbReference type="Proteomes" id="UP000013776">
    <property type="component" value="Unassembled WGS sequence"/>
</dbReference>
<dbReference type="InterPro" id="IPR001763">
    <property type="entry name" value="Rhodanese-like_dom"/>
</dbReference>
<reference evidence="3 4" key="1">
    <citation type="journal article" date="2013" name="MBio">
        <title>Genome sequencing of the plant pathogen Taphrina deformans, the causal agent of peach leaf curl.</title>
        <authorList>
            <person name="Cisse O.H."/>
            <person name="Almeida J.M.G.C.F."/>
            <person name="Fonseca A."/>
            <person name="Kumar A.A."/>
            <person name="Salojaervi J."/>
            <person name="Overmyer K."/>
            <person name="Hauser P.M."/>
            <person name="Pagni M."/>
        </authorList>
    </citation>
    <scope>NUCLEOTIDE SEQUENCE [LARGE SCALE GENOMIC DNA]</scope>
    <source>
        <strain evidence="4">PYCC 5710 / ATCC 11124 / CBS 356.35 / IMI 108563 / JCM 9778 / NBRC 8474</strain>
    </source>
</reference>
<dbReference type="eggNOG" id="ENOG502S328">
    <property type="taxonomic scope" value="Eukaryota"/>
</dbReference>
<dbReference type="STRING" id="1097556.R4XCI0"/>
<gene>
    <name evidence="3" type="ORF">TAPDE_003770</name>
</gene>
<evidence type="ECO:0000313" key="4">
    <source>
        <dbReference type="Proteomes" id="UP000013776"/>
    </source>
</evidence>
<sequence>MSEARDEKPAWHEAYPKPKSEPPRVSHDILREMIEESAGDEDTGFVVVDVRRNDFEGLSVKDAVNIPAQSLPLALSTWSKVFGDRTVIFYCGSSNGRDHPRDLADPIKDLDENKLPGEAAILDGGIKEWTKHYSTVDGLVTKIPDLN</sequence>
<name>R4XCI0_TAPDE</name>
<evidence type="ECO:0000256" key="1">
    <source>
        <dbReference type="SAM" id="MobiDB-lite"/>
    </source>
</evidence>
<organism evidence="3 4">
    <name type="scientific">Taphrina deformans (strain PYCC 5710 / ATCC 11124 / CBS 356.35 / IMI 108563 / JCM 9778 / NBRC 8474)</name>
    <name type="common">Peach leaf curl fungus</name>
    <name type="synonym">Lalaria deformans</name>
    <dbReference type="NCBI Taxonomy" id="1097556"/>
    <lineage>
        <taxon>Eukaryota</taxon>
        <taxon>Fungi</taxon>
        <taxon>Dikarya</taxon>
        <taxon>Ascomycota</taxon>
        <taxon>Taphrinomycotina</taxon>
        <taxon>Taphrinomycetes</taxon>
        <taxon>Taphrinales</taxon>
        <taxon>Taphrinaceae</taxon>
        <taxon>Taphrina</taxon>
    </lineage>
</organism>
<dbReference type="InterPro" id="IPR036873">
    <property type="entry name" value="Rhodanese-like_dom_sf"/>
</dbReference>
<dbReference type="SUPFAM" id="SSF52821">
    <property type="entry name" value="Rhodanese/Cell cycle control phosphatase"/>
    <property type="match status" value="1"/>
</dbReference>
<dbReference type="OrthoDB" id="8300214at2759"/>
<dbReference type="AlphaFoldDB" id="R4XCI0"/>
<evidence type="ECO:0000313" key="3">
    <source>
        <dbReference type="EMBL" id="CCG83531.1"/>
    </source>
</evidence>
<dbReference type="SMART" id="SM00450">
    <property type="entry name" value="RHOD"/>
    <property type="match status" value="1"/>
</dbReference>
<proteinExistence type="predicted"/>
<comment type="caution">
    <text evidence="3">The sequence shown here is derived from an EMBL/GenBank/DDBJ whole genome shotgun (WGS) entry which is preliminary data.</text>
</comment>
<accession>R4XCI0</accession>
<evidence type="ECO:0000259" key="2">
    <source>
        <dbReference type="PROSITE" id="PS50206"/>
    </source>
</evidence>
<dbReference type="Gene3D" id="3.40.250.10">
    <property type="entry name" value="Rhodanese-like domain"/>
    <property type="match status" value="1"/>
</dbReference>
<protein>
    <submittedName>
        <fullName evidence="3">Arsenate reductase</fullName>
    </submittedName>
</protein>
<dbReference type="Pfam" id="PF00581">
    <property type="entry name" value="Rhodanese"/>
    <property type="match status" value="1"/>
</dbReference>
<keyword evidence="4" id="KW-1185">Reference proteome</keyword>